<keyword evidence="2" id="KW-1185">Reference proteome</keyword>
<gene>
    <name evidence="1" type="ORF">JTE90_006398</name>
</gene>
<evidence type="ECO:0000313" key="1">
    <source>
        <dbReference type="EMBL" id="KAG8200818.1"/>
    </source>
</evidence>
<name>A0AAV6VX71_9ARAC</name>
<sequence>MDLLLSCSQTPNISIGTAWTIAIPRWALQGEDRRSPQLLNNSHREIAPPSTNKLIAASLFIIRKKFSS</sequence>
<reference evidence="1 2" key="1">
    <citation type="journal article" date="2022" name="Nat. Ecol. Evol.">
        <title>A masculinizing supergene underlies an exaggerated male reproductive morph in a spider.</title>
        <authorList>
            <person name="Hendrickx F."/>
            <person name="De Corte Z."/>
            <person name="Sonet G."/>
            <person name="Van Belleghem S.M."/>
            <person name="Kostlbacher S."/>
            <person name="Vangestel C."/>
        </authorList>
    </citation>
    <scope>NUCLEOTIDE SEQUENCE [LARGE SCALE GENOMIC DNA]</scope>
    <source>
        <strain evidence="1">W744_W776</strain>
    </source>
</reference>
<protein>
    <submittedName>
        <fullName evidence="1">Uncharacterized protein</fullName>
    </submittedName>
</protein>
<dbReference type="Proteomes" id="UP000827092">
    <property type="component" value="Unassembled WGS sequence"/>
</dbReference>
<evidence type="ECO:0000313" key="2">
    <source>
        <dbReference type="Proteomes" id="UP000827092"/>
    </source>
</evidence>
<comment type="caution">
    <text evidence="1">The sequence shown here is derived from an EMBL/GenBank/DDBJ whole genome shotgun (WGS) entry which is preliminary data.</text>
</comment>
<accession>A0AAV6VX71</accession>
<dbReference type="AlphaFoldDB" id="A0AAV6VX71"/>
<proteinExistence type="predicted"/>
<organism evidence="1 2">
    <name type="scientific">Oedothorax gibbosus</name>
    <dbReference type="NCBI Taxonomy" id="931172"/>
    <lineage>
        <taxon>Eukaryota</taxon>
        <taxon>Metazoa</taxon>
        <taxon>Ecdysozoa</taxon>
        <taxon>Arthropoda</taxon>
        <taxon>Chelicerata</taxon>
        <taxon>Arachnida</taxon>
        <taxon>Araneae</taxon>
        <taxon>Araneomorphae</taxon>
        <taxon>Entelegynae</taxon>
        <taxon>Araneoidea</taxon>
        <taxon>Linyphiidae</taxon>
        <taxon>Erigoninae</taxon>
        <taxon>Oedothorax</taxon>
    </lineage>
</organism>
<dbReference type="EMBL" id="JAFNEN010000013">
    <property type="protein sequence ID" value="KAG8200818.1"/>
    <property type="molecule type" value="Genomic_DNA"/>
</dbReference>